<gene>
    <name evidence="1" type="ORF">DRF62_19535</name>
</gene>
<keyword evidence="2" id="KW-1185">Reference proteome</keyword>
<evidence type="ECO:0000313" key="2">
    <source>
        <dbReference type="Proteomes" id="UP000256512"/>
    </source>
</evidence>
<name>A0A3D9B751_9FLAO</name>
<reference evidence="1 2" key="1">
    <citation type="journal article" date="2006" name="Int. J. Syst. Evol. Microbiol.">
        <title>Chryseobacterium piscium sp. nov., isolated from fish of the South Atlantic Ocean off South Africa.</title>
        <authorList>
            <person name="de Beer H."/>
            <person name="Hugo C.J."/>
            <person name="Jooste P.J."/>
            <person name="Vancanneyt M."/>
            <person name="Coenye T."/>
            <person name="Vandamme P."/>
        </authorList>
    </citation>
    <scope>NUCLEOTIDE SEQUENCE [LARGE SCALE GENOMIC DNA]</scope>
    <source>
        <strain evidence="1 2">CCUG 51923</strain>
    </source>
</reference>
<dbReference type="EMBL" id="QNVS01000108">
    <property type="protein sequence ID" value="REC49269.1"/>
    <property type="molecule type" value="Genomic_DNA"/>
</dbReference>
<accession>A0A3D9B751</accession>
<comment type="caution">
    <text evidence="1">The sequence shown here is derived from an EMBL/GenBank/DDBJ whole genome shotgun (WGS) entry which is preliminary data.</text>
</comment>
<organism evidence="1 2">
    <name type="scientific">Chryseobacterium piscium</name>
    <dbReference type="NCBI Taxonomy" id="333702"/>
    <lineage>
        <taxon>Bacteria</taxon>
        <taxon>Pseudomonadati</taxon>
        <taxon>Bacteroidota</taxon>
        <taxon>Flavobacteriia</taxon>
        <taxon>Flavobacteriales</taxon>
        <taxon>Weeksellaceae</taxon>
        <taxon>Chryseobacterium group</taxon>
        <taxon>Chryseobacterium</taxon>
    </lineage>
</organism>
<evidence type="ECO:0000313" key="1">
    <source>
        <dbReference type="EMBL" id="REC49269.1"/>
    </source>
</evidence>
<sequence>MKTTTQIIQHSLKLYYLDLATDGKISLEKLDAKSKRGEEVSAGDFCYGYIDRGYENLTEIPKRIRGIFPVLSSGERTHLYKMSESFLDEFDTSGGLIDAEILFSRINQYSEKTFFEKDFEYDQSDWETVQ</sequence>
<dbReference type="AlphaFoldDB" id="A0A3D9B751"/>
<proteinExistence type="predicted"/>
<dbReference type="Proteomes" id="UP000256512">
    <property type="component" value="Unassembled WGS sequence"/>
</dbReference>
<protein>
    <submittedName>
        <fullName evidence="1">Uncharacterized protein</fullName>
    </submittedName>
</protein>
<dbReference type="RefSeq" id="WP_115951783.1">
    <property type="nucleotide sequence ID" value="NZ_QNVS01000108.1"/>
</dbReference>